<protein>
    <submittedName>
        <fullName evidence="1">Uncharacterized protein</fullName>
    </submittedName>
</protein>
<proteinExistence type="predicted"/>
<reference evidence="2" key="1">
    <citation type="journal article" date="2012" name="Nat. Genet.">
        <title>Lifestyle transitions in plant pathogenic Colletotrichum fungi deciphered by genome and transcriptome analyses.</title>
        <authorList>
            <person name="O'Connell R.J."/>
            <person name="Thon M.R."/>
            <person name="Hacquard S."/>
            <person name="Amyotte S.G."/>
            <person name="Kleemann J."/>
            <person name="Torres M.F."/>
            <person name="Damm U."/>
            <person name="Buiate E.A."/>
            <person name="Epstein L."/>
            <person name="Alkan N."/>
            <person name="Altmueller J."/>
            <person name="Alvarado-Balderrama L."/>
            <person name="Bauser C.A."/>
            <person name="Becker C."/>
            <person name="Birren B.W."/>
            <person name="Chen Z."/>
            <person name="Choi J."/>
            <person name="Crouch J.A."/>
            <person name="Duvick J.P."/>
            <person name="Farman M.A."/>
            <person name="Gan P."/>
            <person name="Heiman D."/>
            <person name="Henrissat B."/>
            <person name="Howard R.J."/>
            <person name="Kabbage M."/>
            <person name="Koch C."/>
            <person name="Kracher B."/>
            <person name="Kubo Y."/>
            <person name="Law A.D."/>
            <person name="Lebrun M.-H."/>
            <person name="Lee Y.-H."/>
            <person name="Miyara I."/>
            <person name="Moore N."/>
            <person name="Neumann U."/>
            <person name="Nordstroem K."/>
            <person name="Panaccione D.G."/>
            <person name="Panstruga R."/>
            <person name="Place M."/>
            <person name="Proctor R.H."/>
            <person name="Prusky D."/>
            <person name="Rech G."/>
            <person name="Reinhardt R."/>
            <person name="Rollins J.A."/>
            <person name="Rounsley S."/>
            <person name="Schardl C.L."/>
            <person name="Schwartz D.C."/>
            <person name="Shenoy N."/>
            <person name="Shirasu K."/>
            <person name="Sikhakolli U.R."/>
            <person name="Stueber K."/>
            <person name="Sukno S.A."/>
            <person name="Sweigard J.A."/>
            <person name="Takano Y."/>
            <person name="Takahara H."/>
            <person name="Trail F."/>
            <person name="van der Does H.C."/>
            <person name="Voll L.M."/>
            <person name="Will I."/>
            <person name="Young S."/>
            <person name="Zeng Q."/>
            <person name="Zhang J."/>
            <person name="Zhou S."/>
            <person name="Dickman M.B."/>
            <person name="Schulze-Lefert P."/>
            <person name="Ver Loren van Themaat E."/>
            <person name="Ma L.-J."/>
            <person name="Vaillancourt L.J."/>
        </authorList>
    </citation>
    <scope>NUCLEOTIDE SEQUENCE [LARGE SCALE GENOMIC DNA]</scope>
    <source>
        <strain evidence="2">IMI 349063</strain>
    </source>
</reference>
<dbReference type="HOGENOM" id="CLU_2072979_0_0_1"/>
<organism evidence="1 2">
    <name type="scientific">Colletotrichum higginsianum (strain IMI 349063)</name>
    <name type="common">Crucifer anthracnose fungus</name>
    <dbReference type="NCBI Taxonomy" id="759273"/>
    <lineage>
        <taxon>Eukaryota</taxon>
        <taxon>Fungi</taxon>
        <taxon>Dikarya</taxon>
        <taxon>Ascomycota</taxon>
        <taxon>Pezizomycotina</taxon>
        <taxon>Sordariomycetes</taxon>
        <taxon>Hypocreomycetidae</taxon>
        <taxon>Glomerellales</taxon>
        <taxon>Glomerellaceae</taxon>
        <taxon>Colletotrichum</taxon>
        <taxon>Colletotrichum destructivum species complex</taxon>
    </lineage>
</organism>
<gene>
    <name evidence="1" type="ORF">CH063_15163</name>
</gene>
<evidence type="ECO:0000313" key="1">
    <source>
        <dbReference type="EMBL" id="CCF46400.1"/>
    </source>
</evidence>
<dbReference type="AlphaFoldDB" id="H1W1N7"/>
<dbReference type="Proteomes" id="UP000007174">
    <property type="component" value="Unassembled WGS sequence"/>
</dbReference>
<dbReference type="EMBL" id="CACQ02008659">
    <property type="protein sequence ID" value="CCF46400.1"/>
    <property type="molecule type" value="Genomic_DNA"/>
</dbReference>
<name>H1W1N7_COLHI</name>
<evidence type="ECO:0000313" key="2">
    <source>
        <dbReference type="Proteomes" id="UP000007174"/>
    </source>
</evidence>
<sequence>MHIPLATLTNRSFYSVSQLTHFSPTQKSLIPHVIPTNLLLFPSTTTFTVLLQIASIHSFLLLLDPKSAFTENEVVQTLEAIANGQSLRRLKGCQPRPLGFADLQRLNISQEAKLVEWV</sequence>
<accession>H1W1N7</accession>